<accession>A0A9P6AR64</accession>
<evidence type="ECO:0000313" key="7">
    <source>
        <dbReference type="EMBL" id="KAF9510164.1"/>
    </source>
</evidence>
<dbReference type="GO" id="GO:0006896">
    <property type="term" value="P:Golgi to vacuole transport"/>
    <property type="evidence" value="ECO:0007669"/>
    <property type="project" value="TreeGrafter"/>
</dbReference>
<keyword evidence="5" id="KW-0653">Protein transport</keyword>
<evidence type="ECO:0000256" key="4">
    <source>
        <dbReference type="ARBA" id="ARBA00022737"/>
    </source>
</evidence>
<comment type="similarity">
    <text evidence="2">Belongs to the adaptor complexes large subunit family.</text>
</comment>
<dbReference type="GO" id="GO:0030123">
    <property type="term" value="C:AP-3 adaptor complex"/>
    <property type="evidence" value="ECO:0007669"/>
    <property type="project" value="InterPro"/>
</dbReference>
<keyword evidence="8" id="KW-1185">Reference proteome</keyword>
<dbReference type="Gene3D" id="1.25.10.10">
    <property type="entry name" value="Leucine-rich Repeat Variant"/>
    <property type="match status" value="1"/>
</dbReference>
<dbReference type="InterPro" id="IPR011989">
    <property type="entry name" value="ARM-like"/>
</dbReference>
<evidence type="ECO:0000256" key="5">
    <source>
        <dbReference type="ARBA" id="ARBA00022927"/>
    </source>
</evidence>
<name>A0A9P6AR64_9AGAM</name>
<dbReference type="AlphaFoldDB" id="A0A9P6AR64"/>
<dbReference type="PANTHER" id="PTHR22781">
    <property type="entry name" value="DELTA ADAPTIN-RELATED"/>
    <property type="match status" value="1"/>
</dbReference>
<gene>
    <name evidence="7" type="ORF">BS47DRAFT_1396242</name>
</gene>
<keyword evidence="3" id="KW-0813">Transport</keyword>
<dbReference type="Proteomes" id="UP000886523">
    <property type="component" value="Unassembled WGS sequence"/>
</dbReference>
<dbReference type="GO" id="GO:0006623">
    <property type="term" value="P:protein targeting to vacuole"/>
    <property type="evidence" value="ECO:0007669"/>
    <property type="project" value="TreeGrafter"/>
</dbReference>
<organism evidence="7 8">
    <name type="scientific">Hydnum rufescens UP504</name>
    <dbReference type="NCBI Taxonomy" id="1448309"/>
    <lineage>
        <taxon>Eukaryota</taxon>
        <taxon>Fungi</taxon>
        <taxon>Dikarya</taxon>
        <taxon>Basidiomycota</taxon>
        <taxon>Agaricomycotina</taxon>
        <taxon>Agaricomycetes</taxon>
        <taxon>Cantharellales</taxon>
        <taxon>Hydnaceae</taxon>
        <taxon>Hydnum</taxon>
    </lineage>
</organism>
<comment type="caution">
    <text evidence="7">The sequence shown here is derived from an EMBL/GenBank/DDBJ whole genome shotgun (WGS) entry which is preliminary data.</text>
</comment>
<protein>
    <submittedName>
        <fullName evidence="7">Uncharacterized protein</fullName>
    </submittedName>
</protein>
<dbReference type="OrthoDB" id="10264595at2759"/>
<dbReference type="GO" id="GO:0010008">
    <property type="term" value="C:endosome membrane"/>
    <property type="evidence" value="ECO:0007669"/>
    <property type="project" value="TreeGrafter"/>
</dbReference>
<evidence type="ECO:0000256" key="1">
    <source>
        <dbReference type="ARBA" id="ARBA00004308"/>
    </source>
</evidence>
<evidence type="ECO:0000256" key="6">
    <source>
        <dbReference type="ARBA" id="ARBA00023136"/>
    </source>
</evidence>
<keyword evidence="6" id="KW-0472">Membrane</keyword>
<evidence type="ECO:0000256" key="2">
    <source>
        <dbReference type="ARBA" id="ARBA00006613"/>
    </source>
</evidence>
<comment type="subcellular location">
    <subcellularLocation>
        <location evidence="1">Endomembrane system</location>
    </subcellularLocation>
</comment>
<dbReference type="PANTHER" id="PTHR22781:SF12">
    <property type="entry name" value="AP-3 COMPLEX SUBUNIT DELTA-1"/>
    <property type="match status" value="1"/>
</dbReference>
<sequence>MAKIVPLHPHLVSAHQDGIISSIEDQDNSLRMRALDLVSPMSELSRDYPALSQDSATSALPSAAQSLERTAAAVASDVSGYLISWCIIAMCSHDAYENVTDFEWYLCAG</sequence>
<evidence type="ECO:0000256" key="3">
    <source>
        <dbReference type="ARBA" id="ARBA00022448"/>
    </source>
</evidence>
<evidence type="ECO:0000313" key="8">
    <source>
        <dbReference type="Proteomes" id="UP000886523"/>
    </source>
</evidence>
<proteinExistence type="inferred from homology"/>
<dbReference type="EMBL" id="MU129022">
    <property type="protein sequence ID" value="KAF9510164.1"/>
    <property type="molecule type" value="Genomic_DNA"/>
</dbReference>
<keyword evidence="4" id="KW-0677">Repeat</keyword>
<reference evidence="7" key="1">
    <citation type="journal article" date="2020" name="Nat. Commun.">
        <title>Large-scale genome sequencing of mycorrhizal fungi provides insights into the early evolution of symbiotic traits.</title>
        <authorList>
            <person name="Miyauchi S."/>
            <person name="Kiss E."/>
            <person name="Kuo A."/>
            <person name="Drula E."/>
            <person name="Kohler A."/>
            <person name="Sanchez-Garcia M."/>
            <person name="Morin E."/>
            <person name="Andreopoulos B."/>
            <person name="Barry K.W."/>
            <person name="Bonito G."/>
            <person name="Buee M."/>
            <person name="Carver A."/>
            <person name="Chen C."/>
            <person name="Cichocki N."/>
            <person name="Clum A."/>
            <person name="Culley D."/>
            <person name="Crous P.W."/>
            <person name="Fauchery L."/>
            <person name="Girlanda M."/>
            <person name="Hayes R.D."/>
            <person name="Keri Z."/>
            <person name="LaButti K."/>
            <person name="Lipzen A."/>
            <person name="Lombard V."/>
            <person name="Magnuson J."/>
            <person name="Maillard F."/>
            <person name="Murat C."/>
            <person name="Nolan M."/>
            <person name="Ohm R.A."/>
            <person name="Pangilinan J."/>
            <person name="Pereira M.F."/>
            <person name="Perotto S."/>
            <person name="Peter M."/>
            <person name="Pfister S."/>
            <person name="Riley R."/>
            <person name="Sitrit Y."/>
            <person name="Stielow J.B."/>
            <person name="Szollosi G."/>
            <person name="Zifcakova L."/>
            <person name="Stursova M."/>
            <person name="Spatafora J.W."/>
            <person name="Tedersoo L."/>
            <person name="Vaario L.M."/>
            <person name="Yamada A."/>
            <person name="Yan M."/>
            <person name="Wang P."/>
            <person name="Xu J."/>
            <person name="Bruns T."/>
            <person name="Baldrian P."/>
            <person name="Vilgalys R."/>
            <person name="Dunand C."/>
            <person name="Henrissat B."/>
            <person name="Grigoriev I.V."/>
            <person name="Hibbett D."/>
            <person name="Nagy L.G."/>
            <person name="Martin F.M."/>
        </authorList>
    </citation>
    <scope>NUCLEOTIDE SEQUENCE</scope>
    <source>
        <strain evidence="7">UP504</strain>
    </source>
</reference>
<dbReference type="InterPro" id="IPR017105">
    <property type="entry name" value="AP3_complex_dsu"/>
</dbReference>